<dbReference type="GO" id="GO:0006355">
    <property type="term" value="P:regulation of DNA-templated transcription"/>
    <property type="evidence" value="ECO:0007669"/>
    <property type="project" value="InterPro"/>
</dbReference>
<dbReference type="SUPFAM" id="SSF55073">
    <property type="entry name" value="Nucleotide cyclase"/>
    <property type="match status" value="1"/>
</dbReference>
<evidence type="ECO:0000313" key="6">
    <source>
        <dbReference type="Proteomes" id="UP000001962"/>
    </source>
</evidence>
<dbReference type="InterPro" id="IPR027417">
    <property type="entry name" value="P-loop_NTPase"/>
</dbReference>
<dbReference type="InterPro" id="IPR011990">
    <property type="entry name" value="TPR-like_helical_dom_sf"/>
</dbReference>
<dbReference type="EMBL" id="CP000453">
    <property type="protein sequence ID" value="ABI55435.1"/>
    <property type="molecule type" value="Genomic_DNA"/>
</dbReference>
<dbReference type="Gene3D" id="1.10.10.10">
    <property type="entry name" value="Winged helix-like DNA-binding domain superfamily/Winged helix DNA-binding domain"/>
    <property type="match status" value="1"/>
</dbReference>
<evidence type="ECO:0000259" key="4">
    <source>
        <dbReference type="SMART" id="SM01043"/>
    </source>
</evidence>
<dbReference type="Pfam" id="PF13191">
    <property type="entry name" value="AAA_16"/>
    <property type="match status" value="1"/>
</dbReference>
<evidence type="ECO:0000256" key="2">
    <source>
        <dbReference type="ARBA" id="ARBA00022840"/>
    </source>
</evidence>
<evidence type="ECO:0000256" key="1">
    <source>
        <dbReference type="ARBA" id="ARBA00022741"/>
    </source>
</evidence>
<dbReference type="GO" id="GO:0005524">
    <property type="term" value="F:ATP binding"/>
    <property type="evidence" value="ECO:0007669"/>
    <property type="project" value="UniProtKB-KW"/>
</dbReference>
<keyword evidence="1" id="KW-0547">Nucleotide-binding</keyword>
<keyword evidence="6" id="KW-1185">Reference proteome</keyword>
<organism evidence="5 6">
    <name type="scientific">Alkalilimnicola ehrlichii (strain ATCC BAA-1101 / DSM 17681 / MLHE-1)</name>
    <dbReference type="NCBI Taxonomy" id="187272"/>
    <lineage>
        <taxon>Bacteria</taxon>
        <taxon>Pseudomonadati</taxon>
        <taxon>Pseudomonadota</taxon>
        <taxon>Gammaproteobacteria</taxon>
        <taxon>Chromatiales</taxon>
        <taxon>Ectothiorhodospiraceae</taxon>
        <taxon>Alkalilimnicola</taxon>
    </lineage>
</organism>
<sequence length="914" mass="101012">MAGGIHLPAWGSVVRLELRTLGRTEARLDGEALPGLCHTKIGLLLVYLAVERPRRVPRLELAGRFWPDQAADAGRANLRQALFQLRRQLGGAAADLLQADARQVRLRPEAGVWVDGLRLEACVRPSAARQRLDPAQLLTELNAYQGHFLVDLGVSPEATGLEDWLTQNRQRFWRAALTLLEQCLEERPSPEDNERILRELQRFLDLEPFDEVLHRLMMRGLAAGRQPTRALDHFLAFEALLRRELDTRPGPTLRRLYSELRERLAPAAQASVEDVRLRPERRRVALVVCDLRPPPRTAGQTDVETLTAAVQQGVTRVESALFEHRGHIVRLPWACLLGYFGYPSGREEATLDALRAAWEALQSGPAGVRPRIAVDSDVIITGSEPEVPDPAGLLTARALSLAERTAPGTVAVSPGIRDRFQGRFRFAGGGTSAPRLVNNPGHADRVEARLARAAVPLIGRAEPLARLRRAWRQAADGRCTSLVIRSEAGLGKSRLARGLAEEVREEAALVLMLPCRQRLKRQLLMPLRQALAGWIGPRPDQRRARARRRLLQARLRPHLDHGAAARRLAAWLTDTGDRGLIRQGSDRDRVLDSLVQVLAGETRRGPVLIVCDDAHWIDSGTAELFRRIQRRLARHPVLLILTGRMSFRAEWLHTAPGELRLSGLSGPDSQRLIRALDGDGVLPEATRRAISARGEGVPLFLEELTLHALQRHRGGEPGAALPPGLSDLLVARLESLGPCRELAHAAAVIGREFDSRLLARLTGSNLDQVQTQVKRLMAQGFVERDGSRLRFRHALFHQAAYEALLATERRALHGRLAQLLEEDAALGLDAPDHEVLAEHLREAGRPEEAVEHWLMAGEHALALGMLPEAEQHCADALALLGRLTEAGGPPGRQRSDGQARKKGGPAEPTRPTQR</sequence>
<dbReference type="InterPro" id="IPR036388">
    <property type="entry name" value="WH-like_DNA-bd_sf"/>
</dbReference>
<keyword evidence="2" id="KW-0067">ATP-binding</keyword>
<protein>
    <submittedName>
        <fullName evidence="5">Transcriptional activator domain protein</fullName>
    </submittedName>
</protein>
<evidence type="ECO:0000256" key="3">
    <source>
        <dbReference type="SAM" id="MobiDB-lite"/>
    </source>
</evidence>
<dbReference type="SMART" id="SM01043">
    <property type="entry name" value="BTAD"/>
    <property type="match status" value="1"/>
</dbReference>
<dbReference type="Pfam" id="PF03704">
    <property type="entry name" value="BTAD"/>
    <property type="match status" value="1"/>
</dbReference>
<dbReference type="InterPro" id="IPR029787">
    <property type="entry name" value="Nucleotide_cyclase"/>
</dbReference>
<dbReference type="HOGENOM" id="CLU_341219_0_0_6"/>
<reference evidence="6" key="1">
    <citation type="submission" date="2006-08" db="EMBL/GenBank/DDBJ databases">
        <title>Complete sequence of Alkalilimnicola ehrilichei MLHE-1.</title>
        <authorList>
            <person name="Copeland A."/>
            <person name="Lucas S."/>
            <person name="Lapidus A."/>
            <person name="Barry K."/>
            <person name="Detter J.C."/>
            <person name="Glavina del Rio T."/>
            <person name="Hammon N."/>
            <person name="Israni S."/>
            <person name="Dalin E."/>
            <person name="Tice H."/>
            <person name="Pitluck S."/>
            <person name="Sims D."/>
            <person name="Brettin T."/>
            <person name="Bruce D."/>
            <person name="Han C."/>
            <person name="Tapia R."/>
            <person name="Gilna P."/>
            <person name="Schmutz J."/>
            <person name="Larimer F."/>
            <person name="Land M."/>
            <person name="Hauser L."/>
            <person name="Kyrpides N."/>
            <person name="Mikhailova N."/>
            <person name="Oremland R.S."/>
            <person name="Hoeft S.E."/>
            <person name="Switzer-Blum J."/>
            <person name="Kulp T."/>
            <person name="King G."/>
            <person name="Tabita R."/>
            <person name="Witte B."/>
            <person name="Santini J.M."/>
            <person name="Basu P."/>
            <person name="Hollibaugh J.T."/>
            <person name="Xie G."/>
            <person name="Stolz J.F."/>
            <person name="Richardson P."/>
        </authorList>
    </citation>
    <scope>NUCLEOTIDE SEQUENCE [LARGE SCALE GENOMIC DNA]</scope>
    <source>
        <strain evidence="6">ATCC BAA-1101 / DSM 17681 / MLHE-1</strain>
    </source>
</reference>
<dbReference type="SUPFAM" id="SSF46894">
    <property type="entry name" value="C-terminal effector domain of the bipartite response regulators"/>
    <property type="match status" value="1"/>
</dbReference>
<dbReference type="KEGG" id="aeh:Mlg_0078"/>
<dbReference type="AlphaFoldDB" id="Q0ACK2"/>
<dbReference type="InterPro" id="IPR016032">
    <property type="entry name" value="Sig_transdc_resp-reg_C-effctor"/>
</dbReference>
<dbReference type="SUPFAM" id="SSF52540">
    <property type="entry name" value="P-loop containing nucleoside triphosphate hydrolases"/>
    <property type="match status" value="1"/>
</dbReference>
<dbReference type="GO" id="GO:0004016">
    <property type="term" value="F:adenylate cyclase activity"/>
    <property type="evidence" value="ECO:0007669"/>
    <property type="project" value="TreeGrafter"/>
</dbReference>
<feature type="region of interest" description="Disordered" evidence="3">
    <location>
        <begin position="884"/>
        <end position="914"/>
    </location>
</feature>
<dbReference type="PANTHER" id="PTHR16305">
    <property type="entry name" value="TESTICULAR SOLUBLE ADENYLYL CYCLASE"/>
    <property type="match status" value="1"/>
</dbReference>
<accession>Q0ACK2</accession>
<dbReference type="GO" id="GO:0003677">
    <property type="term" value="F:DNA binding"/>
    <property type="evidence" value="ECO:0007669"/>
    <property type="project" value="InterPro"/>
</dbReference>
<dbReference type="Proteomes" id="UP000001962">
    <property type="component" value="Chromosome"/>
</dbReference>
<dbReference type="Gene3D" id="1.25.40.10">
    <property type="entry name" value="Tetratricopeptide repeat domain"/>
    <property type="match status" value="1"/>
</dbReference>
<dbReference type="eggNOG" id="COG2114">
    <property type="taxonomic scope" value="Bacteria"/>
</dbReference>
<dbReference type="GO" id="GO:0005737">
    <property type="term" value="C:cytoplasm"/>
    <property type="evidence" value="ECO:0007669"/>
    <property type="project" value="TreeGrafter"/>
</dbReference>
<dbReference type="Gene3D" id="3.40.50.300">
    <property type="entry name" value="P-loop containing nucleotide triphosphate hydrolases"/>
    <property type="match status" value="1"/>
</dbReference>
<dbReference type="InterPro" id="IPR005158">
    <property type="entry name" value="BTAD"/>
</dbReference>
<dbReference type="OrthoDB" id="9816555at2"/>
<feature type="domain" description="Bacterial transcriptional activator" evidence="4">
    <location>
        <begin position="114"/>
        <end position="261"/>
    </location>
</feature>
<dbReference type="InterPro" id="IPR041664">
    <property type="entry name" value="AAA_16"/>
</dbReference>
<name>Q0ACK2_ALKEH</name>
<proteinExistence type="predicted"/>
<dbReference type="eggNOG" id="COG3629">
    <property type="taxonomic scope" value="Bacteria"/>
</dbReference>
<dbReference type="eggNOG" id="COG2909">
    <property type="taxonomic scope" value="Bacteria"/>
</dbReference>
<dbReference type="PANTHER" id="PTHR16305:SF28">
    <property type="entry name" value="GUANYLATE CYCLASE DOMAIN-CONTAINING PROTEIN"/>
    <property type="match status" value="1"/>
</dbReference>
<gene>
    <name evidence="5" type="ordered locus">Mlg_0078</name>
</gene>
<evidence type="ECO:0000313" key="5">
    <source>
        <dbReference type="EMBL" id="ABI55435.1"/>
    </source>
</evidence>